<comment type="caution">
    <text evidence="2">The sequence shown here is derived from an EMBL/GenBank/DDBJ whole genome shotgun (WGS) entry which is preliminary data.</text>
</comment>
<evidence type="ECO:0000313" key="3">
    <source>
        <dbReference type="Proteomes" id="UP001151760"/>
    </source>
</evidence>
<accession>A0ABQ5F2A0</accession>
<evidence type="ECO:0000256" key="1">
    <source>
        <dbReference type="SAM" id="MobiDB-lite"/>
    </source>
</evidence>
<organism evidence="2 3">
    <name type="scientific">Tanacetum coccineum</name>
    <dbReference type="NCBI Taxonomy" id="301880"/>
    <lineage>
        <taxon>Eukaryota</taxon>
        <taxon>Viridiplantae</taxon>
        <taxon>Streptophyta</taxon>
        <taxon>Embryophyta</taxon>
        <taxon>Tracheophyta</taxon>
        <taxon>Spermatophyta</taxon>
        <taxon>Magnoliopsida</taxon>
        <taxon>eudicotyledons</taxon>
        <taxon>Gunneridae</taxon>
        <taxon>Pentapetalae</taxon>
        <taxon>asterids</taxon>
        <taxon>campanulids</taxon>
        <taxon>Asterales</taxon>
        <taxon>Asteraceae</taxon>
        <taxon>Asteroideae</taxon>
        <taxon>Anthemideae</taxon>
        <taxon>Anthemidinae</taxon>
        <taxon>Tanacetum</taxon>
    </lineage>
</organism>
<sequence length="119" mass="13261">MNVLCAAYAKKYPDRFNSSNRSEDSSKSIPSSWPWSRGFSPYHLFQRVILSPLKFHEGMLERMKFVGVGVCLAVVVVCRWKSEELEGFGGGGLEPAGAVLGSRMTVGHQLNNHNIVFEQ</sequence>
<dbReference type="EMBL" id="BQNB010016907">
    <property type="protein sequence ID" value="GJT57168.1"/>
    <property type="molecule type" value="Genomic_DNA"/>
</dbReference>
<keyword evidence="3" id="KW-1185">Reference proteome</keyword>
<feature type="region of interest" description="Disordered" evidence="1">
    <location>
        <begin position="15"/>
        <end position="34"/>
    </location>
</feature>
<reference evidence="2" key="2">
    <citation type="submission" date="2022-01" db="EMBL/GenBank/DDBJ databases">
        <authorList>
            <person name="Yamashiro T."/>
            <person name="Shiraishi A."/>
            <person name="Satake H."/>
            <person name="Nakayama K."/>
        </authorList>
    </citation>
    <scope>NUCLEOTIDE SEQUENCE</scope>
</reference>
<reference evidence="2" key="1">
    <citation type="journal article" date="2022" name="Int. J. Mol. Sci.">
        <title>Draft Genome of Tanacetum Coccineum: Genomic Comparison of Closely Related Tanacetum-Family Plants.</title>
        <authorList>
            <person name="Yamashiro T."/>
            <person name="Shiraishi A."/>
            <person name="Nakayama K."/>
            <person name="Satake H."/>
        </authorList>
    </citation>
    <scope>NUCLEOTIDE SEQUENCE</scope>
</reference>
<dbReference type="Proteomes" id="UP001151760">
    <property type="component" value="Unassembled WGS sequence"/>
</dbReference>
<evidence type="ECO:0000313" key="2">
    <source>
        <dbReference type="EMBL" id="GJT57168.1"/>
    </source>
</evidence>
<proteinExistence type="predicted"/>
<gene>
    <name evidence="2" type="ORF">Tco_0992222</name>
</gene>
<protein>
    <submittedName>
        <fullName evidence="2">Uncharacterized protein</fullName>
    </submittedName>
</protein>
<name>A0ABQ5F2A0_9ASTR</name>